<keyword evidence="1" id="KW-0472">Membrane</keyword>
<dbReference type="AlphaFoldDB" id="A0A5C4JIK2"/>
<keyword evidence="1" id="KW-0812">Transmembrane</keyword>
<organism evidence="2 3">
    <name type="scientific">Actinomadura soli</name>
    <dbReference type="NCBI Taxonomy" id="2508997"/>
    <lineage>
        <taxon>Bacteria</taxon>
        <taxon>Bacillati</taxon>
        <taxon>Actinomycetota</taxon>
        <taxon>Actinomycetes</taxon>
        <taxon>Streptosporangiales</taxon>
        <taxon>Thermomonosporaceae</taxon>
        <taxon>Actinomadura</taxon>
    </lineage>
</organism>
<name>A0A5C4JIK2_9ACTN</name>
<accession>A0A5C4JIK2</accession>
<dbReference type="Proteomes" id="UP000309174">
    <property type="component" value="Unassembled WGS sequence"/>
</dbReference>
<keyword evidence="3" id="KW-1185">Reference proteome</keyword>
<proteinExistence type="predicted"/>
<dbReference type="EMBL" id="VCKW01000018">
    <property type="protein sequence ID" value="TMR05689.1"/>
    <property type="molecule type" value="Genomic_DNA"/>
</dbReference>
<evidence type="ECO:0000256" key="1">
    <source>
        <dbReference type="SAM" id="Phobius"/>
    </source>
</evidence>
<protein>
    <submittedName>
        <fullName evidence="2">Uncharacterized protein</fullName>
    </submittedName>
</protein>
<reference evidence="2 3" key="1">
    <citation type="submission" date="2019-05" db="EMBL/GenBank/DDBJ databases">
        <title>Draft genome sequence of Actinomadura sp. 14C53.</title>
        <authorList>
            <person name="Saricaoglu S."/>
            <person name="Isik K."/>
        </authorList>
    </citation>
    <scope>NUCLEOTIDE SEQUENCE [LARGE SCALE GENOMIC DNA]</scope>
    <source>
        <strain evidence="2 3">14C53</strain>
    </source>
</reference>
<dbReference type="RefSeq" id="WP_138643942.1">
    <property type="nucleotide sequence ID" value="NZ_VCKW01000018.1"/>
</dbReference>
<evidence type="ECO:0000313" key="3">
    <source>
        <dbReference type="Proteomes" id="UP000309174"/>
    </source>
</evidence>
<keyword evidence="1" id="KW-1133">Transmembrane helix</keyword>
<gene>
    <name evidence="2" type="ORF">ETD83_05465</name>
</gene>
<evidence type="ECO:0000313" key="2">
    <source>
        <dbReference type="EMBL" id="TMR05689.1"/>
    </source>
</evidence>
<sequence>MPPDATLATLSNSLTDAATALYLFAALAFTAISAYRRTTAPEPAAAEPAQVRERVLVGVGARTADGAQPWSEGVEPQDGALDQHAAPRGYFLLATGYSRPCRSITTPRPKYRGRRLHRGDGAPQLWHPNWLNREGGHVWRPVAFPPGCRGG</sequence>
<feature type="transmembrane region" description="Helical" evidence="1">
    <location>
        <begin position="17"/>
        <end position="35"/>
    </location>
</feature>
<comment type="caution">
    <text evidence="2">The sequence shown here is derived from an EMBL/GenBank/DDBJ whole genome shotgun (WGS) entry which is preliminary data.</text>
</comment>